<dbReference type="KEGG" id="amur:ADH66_06055"/>
<evidence type="ECO:0000313" key="2">
    <source>
        <dbReference type="EMBL" id="QQR29548.1"/>
    </source>
</evidence>
<evidence type="ECO:0000313" key="4">
    <source>
        <dbReference type="Proteomes" id="UP000596035"/>
    </source>
</evidence>
<evidence type="ECO:0008006" key="5">
    <source>
        <dbReference type="Google" id="ProtNLM"/>
    </source>
</evidence>
<evidence type="ECO:0000313" key="3">
    <source>
        <dbReference type="Proteomes" id="UP000196710"/>
    </source>
</evidence>
<dbReference type="EMBL" id="CP021422">
    <property type="protein sequence ID" value="ASB40258.1"/>
    <property type="molecule type" value="Genomic_DNA"/>
</dbReference>
<dbReference type="EMBL" id="CP065321">
    <property type="protein sequence ID" value="QQR29548.1"/>
    <property type="molecule type" value="Genomic_DNA"/>
</dbReference>
<proteinExistence type="predicted"/>
<reference evidence="3" key="2">
    <citation type="submission" date="2017-05" db="EMBL/GenBank/DDBJ databases">
        <title>Improved OligoMM genomes.</title>
        <authorList>
            <person name="Garzetti D."/>
        </authorList>
    </citation>
    <scope>NUCLEOTIDE SEQUENCE [LARGE SCALE GENOMIC DNA]</scope>
    <source>
        <strain evidence="3">KB18</strain>
    </source>
</reference>
<organism evidence="2 4">
    <name type="scientific">Acutalibacter muris</name>
    <dbReference type="NCBI Taxonomy" id="1796620"/>
    <lineage>
        <taxon>Bacteria</taxon>
        <taxon>Bacillati</taxon>
        <taxon>Bacillota</taxon>
        <taxon>Clostridia</taxon>
        <taxon>Eubacteriales</taxon>
        <taxon>Acutalibacteraceae</taxon>
        <taxon>Acutalibacter</taxon>
    </lineage>
</organism>
<protein>
    <recommendedName>
        <fullName evidence="5">Carrier domain-containing protein</fullName>
    </recommendedName>
</protein>
<keyword evidence="3" id="KW-1185">Reference proteome</keyword>
<accession>A0A1Z2XP95</accession>
<sequence length="80" mass="9161">MRAELIDKIVHLLKEANPECYITSYDVGEDIFSSRFQIAPRDLVYVCMKLGDQYSLDYKKLANEIDVISLNTLSSVISEK</sequence>
<reference evidence="1" key="1">
    <citation type="journal article" date="2017" name="Genome Announc.">
        <title>High-Quality Whole-Genome Sequences of the Oligo-Mouse-Microbiota Bacterial Community.</title>
        <authorList>
            <person name="Garzetti D."/>
            <person name="Brugiroux S."/>
            <person name="Bunk B."/>
            <person name="Pukall R."/>
            <person name="McCoy K.D."/>
            <person name="Macpherson A.J."/>
            <person name="Stecher B."/>
        </authorList>
    </citation>
    <scope>NUCLEOTIDE SEQUENCE</scope>
    <source>
        <strain evidence="1">KB18</strain>
    </source>
</reference>
<dbReference type="Proteomes" id="UP000596035">
    <property type="component" value="Chromosome"/>
</dbReference>
<reference evidence="2 4" key="3">
    <citation type="submission" date="2020-11" db="EMBL/GenBank/DDBJ databases">
        <title>Closed and high quality bacterial genomes of the OMM12 community.</title>
        <authorList>
            <person name="Marbouty M."/>
            <person name="Lamy-Besnier Q."/>
            <person name="Debarbieux L."/>
            <person name="Koszul R."/>
        </authorList>
    </citation>
    <scope>NUCLEOTIDE SEQUENCE [LARGE SCALE GENOMIC DNA]</scope>
    <source>
        <strain evidence="2 4">KB18</strain>
    </source>
</reference>
<evidence type="ECO:0000313" key="1">
    <source>
        <dbReference type="EMBL" id="ASB40258.1"/>
    </source>
</evidence>
<gene>
    <name evidence="1" type="ORF">ADH66_06055</name>
    <name evidence="2" type="ORF">I5Q82_16150</name>
</gene>
<name>A0A1Z2XP95_9FIRM</name>
<dbReference type="AlphaFoldDB" id="A0A1Z2XP95"/>
<dbReference type="Proteomes" id="UP000196710">
    <property type="component" value="Chromosome"/>
</dbReference>
<dbReference type="RefSeq" id="WP_088364380.1">
    <property type="nucleotide sequence ID" value="NZ_CAJTCQ010000001.1"/>
</dbReference>